<dbReference type="Pfam" id="PF00486">
    <property type="entry name" value="Trans_reg_C"/>
    <property type="match status" value="1"/>
</dbReference>
<evidence type="ECO:0000256" key="2">
    <source>
        <dbReference type="ARBA" id="ARBA00023012"/>
    </source>
</evidence>
<dbReference type="Gene3D" id="3.40.50.2300">
    <property type="match status" value="1"/>
</dbReference>
<dbReference type="FunFam" id="3.40.50.2300:FF:000001">
    <property type="entry name" value="DNA-binding response regulator PhoB"/>
    <property type="match status" value="1"/>
</dbReference>
<name>A0A2S2DXL6_9BACT</name>
<dbReference type="SMART" id="SM00862">
    <property type="entry name" value="Trans_reg_C"/>
    <property type="match status" value="1"/>
</dbReference>
<evidence type="ECO:0000256" key="3">
    <source>
        <dbReference type="ARBA" id="ARBA00023015"/>
    </source>
</evidence>
<evidence type="ECO:0000256" key="4">
    <source>
        <dbReference type="ARBA" id="ARBA00023125"/>
    </source>
</evidence>
<dbReference type="PROSITE" id="PS51755">
    <property type="entry name" value="OMPR_PHOB"/>
    <property type="match status" value="1"/>
</dbReference>
<dbReference type="GO" id="GO:0000156">
    <property type="term" value="F:phosphorelay response regulator activity"/>
    <property type="evidence" value="ECO:0007669"/>
    <property type="project" value="TreeGrafter"/>
</dbReference>
<dbReference type="Proteomes" id="UP000245468">
    <property type="component" value="Chromosome"/>
</dbReference>
<keyword evidence="4" id="KW-0238">DNA-binding</keyword>
<dbReference type="KEGG" id="psez:HME7025_02249"/>
<evidence type="ECO:0000256" key="1">
    <source>
        <dbReference type="ARBA" id="ARBA00022553"/>
    </source>
</evidence>
<dbReference type="CDD" id="cd00383">
    <property type="entry name" value="trans_reg_C"/>
    <property type="match status" value="1"/>
</dbReference>
<dbReference type="GO" id="GO:0000976">
    <property type="term" value="F:transcription cis-regulatory region binding"/>
    <property type="evidence" value="ECO:0007669"/>
    <property type="project" value="TreeGrafter"/>
</dbReference>
<dbReference type="OrthoDB" id="5343479at2"/>
<dbReference type="InterPro" id="IPR016032">
    <property type="entry name" value="Sig_transdc_resp-reg_C-effctor"/>
</dbReference>
<dbReference type="InterPro" id="IPR039420">
    <property type="entry name" value="WalR-like"/>
</dbReference>
<dbReference type="Gene3D" id="6.10.250.690">
    <property type="match status" value="1"/>
</dbReference>
<evidence type="ECO:0000313" key="6">
    <source>
        <dbReference type="EMBL" id="AWL10096.1"/>
    </source>
</evidence>
<dbReference type="GO" id="GO:0032993">
    <property type="term" value="C:protein-DNA complex"/>
    <property type="evidence" value="ECO:0007669"/>
    <property type="project" value="TreeGrafter"/>
</dbReference>
<sequence>MENSHPSILLAEDDPNLGLLLSEFLKKKGYEVQWAQNGDEALDMFVKDSFDICLLDVMMPKKDGFSLAKDIRATHLDVPIIFLTAKSMEEDTLQGFKVGADDYLTKPFSMDVLVARIEAVLRRTHSGKSVPSLADEVNLGDFVYVPQKMKLILGQTEQKFTPKENDLMKLLCENLGRPVSRSYALKLIWGDDTYFNARSMDVYMTKLRKMLKEDPRVQLMNLHGEGFRLSVEGLS</sequence>
<dbReference type="SMART" id="SM00448">
    <property type="entry name" value="REC"/>
    <property type="match status" value="1"/>
</dbReference>
<dbReference type="CDD" id="cd17574">
    <property type="entry name" value="REC_OmpR"/>
    <property type="match status" value="1"/>
</dbReference>
<organism evidence="6 7">
    <name type="scientific">Aquirufa nivalisilvae</name>
    <dbReference type="NCBI Taxonomy" id="2516557"/>
    <lineage>
        <taxon>Bacteria</taxon>
        <taxon>Pseudomonadati</taxon>
        <taxon>Bacteroidota</taxon>
        <taxon>Cytophagia</taxon>
        <taxon>Cytophagales</taxon>
        <taxon>Flectobacillaceae</taxon>
        <taxon>Aquirufa</taxon>
    </lineage>
</organism>
<keyword evidence="2" id="KW-0902">Two-component regulatory system</keyword>
<keyword evidence="5" id="KW-0804">Transcription</keyword>
<proteinExistence type="predicted"/>
<dbReference type="GO" id="GO:0006355">
    <property type="term" value="P:regulation of DNA-templated transcription"/>
    <property type="evidence" value="ECO:0007669"/>
    <property type="project" value="InterPro"/>
</dbReference>
<keyword evidence="3" id="KW-0805">Transcription regulation</keyword>
<dbReference type="RefSeq" id="WP_109324072.1">
    <property type="nucleotide sequence ID" value="NZ_CP029346.1"/>
</dbReference>
<dbReference type="InterPro" id="IPR001789">
    <property type="entry name" value="Sig_transdc_resp-reg_receiver"/>
</dbReference>
<dbReference type="PROSITE" id="PS50110">
    <property type="entry name" value="RESPONSE_REGULATORY"/>
    <property type="match status" value="1"/>
</dbReference>
<dbReference type="SUPFAM" id="SSF46894">
    <property type="entry name" value="C-terminal effector domain of the bipartite response regulators"/>
    <property type="match status" value="1"/>
</dbReference>
<evidence type="ECO:0000256" key="5">
    <source>
        <dbReference type="ARBA" id="ARBA00023163"/>
    </source>
</evidence>
<dbReference type="Gene3D" id="1.10.10.10">
    <property type="entry name" value="Winged helix-like DNA-binding domain superfamily/Winged helix DNA-binding domain"/>
    <property type="match status" value="1"/>
</dbReference>
<dbReference type="AlphaFoldDB" id="A0A2S2DXL6"/>
<dbReference type="PANTHER" id="PTHR48111:SF40">
    <property type="entry name" value="PHOSPHATE REGULON TRANSCRIPTIONAL REGULATORY PROTEIN PHOB"/>
    <property type="match status" value="1"/>
</dbReference>
<keyword evidence="1" id="KW-0597">Phosphoprotein</keyword>
<protein>
    <submittedName>
        <fullName evidence="6">Transcriptional regulatory protein AfsQ1</fullName>
    </submittedName>
</protein>
<dbReference type="SUPFAM" id="SSF52172">
    <property type="entry name" value="CheY-like"/>
    <property type="match status" value="1"/>
</dbReference>
<dbReference type="InterPro" id="IPR011006">
    <property type="entry name" value="CheY-like_superfamily"/>
</dbReference>
<accession>A0A2S2DXL6</accession>
<dbReference type="InterPro" id="IPR001867">
    <property type="entry name" value="OmpR/PhoB-type_DNA-bd"/>
</dbReference>
<gene>
    <name evidence="6" type="ORF">HME7025_02249</name>
</gene>
<evidence type="ECO:0000313" key="7">
    <source>
        <dbReference type="Proteomes" id="UP000245468"/>
    </source>
</evidence>
<dbReference type="GO" id="GO:0005829">
    <property type="term" value="C:cytosol"/>
    <property type="evidence" value="ECO:0007669"/>
    <property type="project" value="TreeGrafter"/>
</dbReference>
<dbReference type="InterPro" id="IPR036388">
    <property type="entry name" value="WH-like_DNA-bd_sf"/>
</dbReference>
<dbReference type="EMBL" id="CP029346">
    <property type="protein sequence ID" value="AWL10096.1"/>
    <property type="molecule type" value="Genomic_DNA"/>
</dbReference>
<dbReference type="Pfam" id="PF00072">
    <property type="entry name" value="Response_reg"/>
    <property type="match status" value="1"/>
</dbReference>
<dbReference type="PANTHER" id="PTHR48111">
    <property type="entry name" value="REGULATOR OF RPOS"/>
    <property type="match status" value="1"/>
</dbReference>
<keyword evidence="7" id="KW-1185">Reference proteome</keyword>
<reference evidence="7" key="1">
    <citation type="submission" date="2018-05" db="EMBL/GenBank/DDBJ databases">
        <title>Pseudarcicella sp. HME7025 Genome sequencing and assembly.</title>
        <authorList>
            <person name="Kim H."/>
            <person name="Kang H."/>
            <person name="Joh K."/>
        </authorList>
    </citation>
    <scope>NUCLEOTIDE SEQUENCE [LARGE SCALE GENOMIC DNA]</scope>
    <source>
        <strain evidence="7">HME7025</strain>
    </source>
</reference>